<evidence type="ECO:0000259" key="2">
    <source>
        <dbReference type="PROSITE" id="PS51228"/>
    </source>
</evidence>
<feature type="compositionally biased region" description="Low complexity" evidence="1">
    <location>
        <begin position="234"/>
        <end position="251"/>
    </location>
</feature>
<dbReference type="SUPFAM" id="SSF47027">
    <property type="entry name" value="Acyl-CoA binding protein"/>
    <property type="match status" value="1"/>
</dbReference>
<evidence type="ECO:0000256" key="1">
    <source>
        <dbReference type="SAM" id="MobiDB-lite"/>
    </source>
</evidence>
<dbReference type="OMA" id="DIRTHSW"/>
<dbReference type="Proteomes" id="UP000007875">
    <property type="component" value="Unassembled WGS sequence"/>
</dbReference>
<keyword evidence="4" id="KW-1185">Reference proteome</keyword>
<dbReference type="GeneTree" id="ENSGT00530000063651"/>
<dbReference type="InterPro" id="IPR035984">
    <property type="entry name" value="Acyl-CoA-binding_sf"/>
</dbReference>
<dbReference type="InterPro" id="IPR052269">
    <property type="entry name" value="Golgi-PI4KB_interaction"/>
</dbReference>
<sequence length="310" mass="36381">MAEVESVTEKLNDVSISANGQDEYWGFQLFEAFKMAIKFYKENEGKRTFEIEYDNKVMLMALTKQVSHGPMNQQNNLPEIGYLDMFGHDRRKVWSSLGDMSSNDARRRFIEKLESCVPVFGPFMVAHQKEKEERERKRKEKEEEELKQREEEQRAKEQEERKEKELANKLAEENKVKQDQVLQKQQIMTALNAQTQAQFQQYAAQQYPGNSEQQAILISQLQEQHYQQYIKLYQQQQQQNQQPQTDQQTQNDDQKQENSESTESDGAVSDASALHMEEPSTWTRPQITEFKEQIKRDPESVLTVGRGEVV</sequence>
<dbReference type="Pfam" id="PF00887">
    <property type="entry name" value="ACBP"/>
    <property type="match status" value="1"/>
</dbReference>
<feature type="region of interest" description="Disordered" evidence="1">
    <location>
        <begin position="128"/>
        <end position="166"/>
    </location>
</feature>
<dbReference type="PANTHER" id="PTHR22973">
    <property type="entry name" value="LD35087P"/>
    <property type="match status" value="1"/>
</dbReference>
<evidence type="ECO:0000313" key="4">
    <source>
        <dbReference type="Proteomes" id="UP000007875"/>
    </source>
</evidence>
<evidence type="ECO:0000313" key="3">
    <source>
        <dbReference type="Ensembl" id="ENSCSAVP00000015436.1"/>
    </source>
</evidence>
<protein>
    <recommendedName>
        <fullName evidence="2">ACB domain-containing protein</fullName>
    </recommendedName>
</protein>
<dbReference type="InterPro" id="IPR014352">
    <property type="entry name" value="FERM/acyl-CoA-bd_prot_sf"/>
</dbReference>
<dbReference type="STRING" id="51511.ENSCSAVP00000015436"/>
<dbReference type="Ensembl" id="ENSCSAVT00000015614.1">
    <property type="protein sequence ID" value="ENSCSAVP00000015436.1"/>
    <property type="gene ID" value="ENSCSAVG00000009058.1"/>
</dbReference>
<reference evidence="4" key="1">
    <citation type="submission" date="2003-08" db="EMBL/GenBank/DDBJ databases">
        <authorList>
            <person name="Birren B."/>
            <person name="Nusbaum C."/>
            <person name="Abebe A."/>
            <person name="Abouelleil A."/>
            <person name="Adekoya E."/>
            <person name="Ait-zahra M."/>
            <person name="Allen N."/>
            <person name="Allen T."/>
            <person name="An P."/>
            <person name="Anderson M."/>
            <person name="Anderson S."/>
            <person name="Arachchi H."/>
            <person name="Armbruster J."/>
            <person name="Bachantsang P."/>
            <person name="Baldwin J."/>
            <person name="Barry A."/>
            <person name="Bayul T."/>
            <person name="Blitshsteyn B."/>
            <person name="Bloom T."/>
            <person name="Blye J."/>
            <person name="Boguslavskiy L."/>
            <person name="Borowsky M."/>
            <person name="Boukhgalter B."/>
            <person name="Brunache A."/>
            <person name="Butler J."/>
            <person name="Calixte N."/>
            <person name="Calvo S."/>
            <person name="Camarata J."/>
            <person name="Campo K."/>
            <person name="Chang J."/>
            <person name="Cheshatsang Y."/>
            <person name="Citroen M."/>
            <person name="Collymore A."/>
            <person name="Considine T."/>
            <person name="Cook A."/>
            <person name="Cooke P."/>
            <person name="Corum B."/>
            <person name="Cuomo C."/>
            <person name="David R."/>
            <person name="Dawoe T."/>
            <person name="Degray S."/>
            <person name="Dodge S."/>
            <person name="Dooley K."/>
            <person name="Dorje P."/>
            <person name="Dorjee K."/>
            <person name="Dorris L."/>
            <person name="Duffey N."/>
            <person name="Dupes A."/>
            <person name="Elkins T."/>
            <person name="Engels R."/>
            <person name="Erickson J."/>
            <person name="Farina A."/>
            <person name="Faro S."/>
            <person name="Ferreira P."/>
            <person name="Fischer H."/>
            <person name="Fitzgerald M."/>
            <person name="Foley K."/>
            <person name="Gage D."/>
            <person name="Galagan J."/>
            <person name="Gearin G."/>
            <person name="Gnerre S."/>
            <person name="Gnirke A."/>
            <person name="Goyette A."/>
            <person name="Graham J."/>
            <person name="Grandbois E."/>
            <person name="Gyaltsen K."/>
            <person name="Hafez N."/>
            <person name="Hagopian D."/>
            <person name="Hagos B."/>
            <person name="Hall J."/>
            <person name="Hatcher B."/>
            <person name="Heller A."/>
            <person name="Higgins H."/>
            <person name="Honan T."/>
            <person name="Horn A."/>
            <person name="Houde N."/>
            <person name="Hughes L."/>
            <person name="Hulme W."/>
            <person name="Husby E."/>
            <person name="Iliev I."/>
            <person name="Jaffe D."/>
            <person name="Jones C."/>
            <person name="Kamal M."/>
            <person name="Kamat A."/>
            <person name="Kamvysselis M."/>
            <person name="Karlsson E."/>
            <person name="Kells C."/>
            <person name="Kieu A."/>
            <person name="Kisner P."/>
            <person name="Kodira C."/>
            <person name="Kulbokas E."/>
            <person name="Labutti K."/>
            <person name="Lama D."/>
            <person name="Landers T."/>
            <person name="Leger J."/>
            <person name="Levine S."/>
            <person name="Lewis D."/>
            <person name="Lewis T."/>
            <person name="Lindblad-toh K."/>
            <person name="Liu X."/>
            <person name="Lokyitsang T."/>
            <person name="Lokyitsang Y."/>
            <person name="Lucien O."/>
            <person name="Lui A."/>
            <person name="Ma L.J."/>
            <person name="Mabbitt R."/>
            <person name="Macdonald J."/>
            <person name="Maclean C."/>
            <person name="Major J."/>
            <person name="Manning J."/>
            <person name="Marabella R."/>
            <person name="Maru K."/>
            <person name="Matthews C."/>
            <person name="Mauceli E."/>
            <person name="Mccarthy M."/>
            <person name="Mcdonough S."/>
            <person name="Mcghee T."/>
            <person name="Meldrim J."/>
            <person name="Meneus L."/>
            <person name="Mesirov J."/>
            <person name="Mihalev A."/>
            <person name="Mihova T."/>
            <person name="Mikkelsen T."/>
            <person name="Mlenga V."/>
            <person name="Moru K."/>
            <person name="Mozes J."/>
            <person name="Mulrain L."/>
            <person name="Munson G."/>
            <person name="Naylor J."/>
            <person name="Newes C."/>
            <person name="Nguyen C."/>
            <person name="Nguyen N."/>
            <person name="Nguyen T."/>
            <person name="Nicol R."/>
            <person name="Nielsen C."/>
            <person name="Nizzari M."/>
            <person name="Norbu C."/>
            <person name="Norbu N."/>
            <person name="O'donnell P."/>
            <person name="Okoawo O."/>
            <person name="O'leary S."/>
            <person name="Omotosho B."/>
            <person name="O'neill K."/>
            <person name="Osman S."/>
            <person name="Parker S."/>
            <person name="Perrin D."/>
            <person name="Phunkhang P."/>
            <person name="Piqani B."/>
            <person name="Purcell S."/>
            <person name="Rachupka T."/>
            <person name="Ramasamy U."/>
            <person name="Rameau R."/>
            <person name="Ray V."/>
            <person name="Raymond C."/>
            <person name="Retta R."/>
            <person name="Richardson S."/>
            <person name="Rise C."/>
            <person name="Rodriguez J."/>
            <person name="Rogers J."/>
            <person name="Rogov P."/>
            <person name="Rutman M."/>
            <person name="Schupbach R."/>
            <person name="Seaman C."/>
            <person name="Settipalli S."/>
            <person name="Sharpe T."/>
            <person name="Sheridan J."/>
            <person name="Sherpa N."/>
            <person name="Shi J."/>
            <person name="Smirnov S."/>
            <person name="Smith C."/>
            <person name="Sougnez C."/>
            <person name="Spencer B."/>
            <person name="Stalker J."/>
            <person name="Stange-thomann N."/>
            <person name="Stavropoulos S."/>
            <person name="Stetson K."/>
            <person name="Stone C."/>
            <person name="Stone S."/>
            <person name="Stubbs M."/>
            <person name="Talamas J."/>
            <person name="Tchuinga P."/>
            <person name="Tenzing P."/>
            <person name="Tesfaye S."/>
            <person name="Theodore J."/>
            <person name="Thoulutsang Y."/>
            <person name="Topham K."/>
            <person name="Towey S."/>
            <person name="Tsamla T."/>
            <person name="Tsomo N."/>
            <person name="Vallee D."/>
            <person name="Vassiliev H."/>
            <person name="Venkataraman V."/>
            <person name="Vinson J."/>
            <person name="Vo A."/>
            <person name="Wade C."/>
            <person name="Wang S."/>
            <person name="Wangchuk T."/>
            <person name="Wangdi T."/>
            <person name="Whittaker C."/>
            <person name="Wilkinson J."/>
            <person name="Wu Y."/>
            <person name="Wyman D."/>
            <person name="Yadav S."/>
            <person name="Yang S."/>
            <person name="Yang X."/>
            <person name="Yeager S."/>
            <person name="Yee E."/>
            <person name="Young G."/>
            <person name="Zainoun J."/>
            <person name="Zembeck L."/>
            <person name="Zimmer A."/>
            <person name="Zody M."/>
            <person name="Lander E."/>
        </authorList>
    </citation>
    <scope>NUCLEOTIDE SEQUENCE [LARGE SCALE GENOMIC DNA]</scope>
</reference>
<dbReference type="GO" id="GO:0000139">
    <property type="term" value="C:Golgi membrane"/>
    <property type="evidence" value="ECO:0007669"/>
    <property type="project" value="TreeGrafter"/>
</dbReference>
<dbReference type="InParanoid" id="H2ZCX0"/>
<dbReference type="AlphaFoldDB" id="H2ZCX0"/>
<feature type="region of interest" description="Disordered" evidence="1">
    <location>
        <begin position="234"/>
        <end position="310"/>
    </location>
</feature>
<reference evidence="3" key="2">
    <citation type="submission" date="2025-08" db="UniProtKB">
        <authorList>
            <consortium name="Ensembl"/>
        </authorList>
    </citation>
    <scope>IDENTIFICATION</scope>
</reference>
<reference evidence="3" key="3">
    <citation type="submission" date="2025-09" db="UniProtKB">
        <authorList>
            <consortium name="Ensembl"/>
        </authorList>
    </citation>
    <scope>IDENTIFICATION</scope>
</reference>
<dbReference type="eggNOG" id="KOG3878">
    <property type="taxonomic scope" value="Eukaryota"/>
</dbReference>
<dbReference type="GO" id="GO:0000062">
    <property type="term" value="F:fatty-acyl-CoA binding"/>
    <property type="evidence" value="ECO:0007669"/>
    <property type="project" value="InterPro"/>
</dbReference>
<dbReference type="Gene3D" id="1.20.80.10">
    <property type="match status" value="1"/>
</dbReference>
<feature type="compositionally biased region" description="Basic and acidic residues" evidence="1">
    <location>
        <begin position="289"/>
        <end position="299"/>
    </location>
</feature>
<dbReference type="PROSITE" id="PS51228">
    <property type="entry name" value="ACB_2"/>
    <property type="match status" value="1"/>
</dbReference>
<dbReference type="HOGENOM" id="CLU_048443_0_0_1"/>
<dbReference type="PANTHER" id="PTHR22973:SF12">
    <property type="entry name" value="LD35087P"/>
    <property type="match status" value="1"/>
</dbReference>
<feature type="domain" description="ACB" evidence="2">
    <location>
        <begin position="29"/>
        <end position="122"/>
    </location>
</feature>
<proteinExistence type="predicted"/>
<name>H2ZCX0_CIOSA</name>
<dbReference type="InterPro" id="IPR000582">
    <property type="entry name" value="Acyl-CoA-binding_protein"/>
</dbReference>
<organism evidence="3 4">
    <name type="scientific">Ciona savignyi</name>
    <name type="common">Pacific transparent sea squirt</name>
    <dbReference type="NCBI Taxonomy" id="51511"/>
    <lineage>
        <taxon>Eukaryota</taxon>
        <taxon>Metazoa</taxon>
        <taxon>Chordata</taxon>
        <taxon>Tunicata</taxon>
        <taxon>Ascidiacea</taxon>
        <taxon>Phlebobranchia</taxon>
        <taxon>Cionidae</taxon>
        <taxon>Ciona</taxon>
    </lineage>
</organism>
<dbReference type="Gene3D" id="2.60.120.680">
    <property type="entry name" value="GOLD domain"/>
    <property type="match status" value="1"/>
</dbReference>
<dbReference type="FunCoup" id="H2ZCX0">
    <property type="interactions" value="684"/>
</dbReference>
<accession>H2ZCX0</accession>